<protein>
    <submittedName>
        <fullName evidence="3">Uncharacterized protein</fullName>
    </submittedName>
</protein>
<accession>A0A9P1GC50</accession>
<organism evidence="3">
    <name type="scientific">Cladocopium goreaui</name>
    <dbReference type="NCBI Taxonomy" id="2562237"/>
    <lineage>
        <taxon>Eukaryota</taxon>
        <taxon>Sar</taxon>
        <taxon>Alveolata</taxon>
        <taxon>Dinophyceae</taxon>
        <taxon>Suessiales</taxon>
        <taxon>Symbiodiniaceae</taxon>
        <taxon>Cladocopium</taxon>
    </lineage>
</organism>
<name>A0A9P1GC50_9DINO</name>
<keyword evidence="5" id="KW-1185">Reference proteome</keyword>
<evidence type="ECO:0000313" key="3">
    <source>
        <dbReference type="EMBL" id="CAI4004918.1"/>
    </source>
</evidence>
<dbReference type="OrthoDB" id="441623at2759"/>
<evidence type="ECO:0000256" key="1">
    <source>
        <dbReference type="SAM" id="MobiDB-lite"/>
    </source>
</evidence>
<evidence type="ECO:0000256" key="2">
    <source>
        <dbReference type="SAM" id="SignalP"/>
    </source>
</evidence>
<dbReference type="EMBL" id="CAMXCT030003524">
    <property type="protein sequence ID" value="CAL4792230.1"/>
    <property type="molecule type" value="Genomic_DNA"/>
</dbReference>
<feature type="compositionally biased region" description="Low complexity" evidence="1">
    <location>
        <begin position="41"/>
        <end position="50"/>
    </location>
</feature>
<dbReference type="EMBL" id="CAMXCT010003524">
    <property type="protein sequence ID" value="CAI4004918.1"/>
    <property type="molecule type" value="Genomic_DNA"/>
</dbReference>
<feature type="compositionally biased region" description="Basic and acidic residues" evidence="1">
    <location>
        <begin position="51"/>
        <end position="67"/>
    </location>
</feature>
<dbReference type="Proteomes" id="UP001152797">
    <property type="component" value="Unassembled WGS sequence"/>
</dbReference>
<evidence type="ECO:0000313" key="4">
    <source>
        <dbReference type="EMBL" id="CAL4792230.1"/>
    </source>
</evidence>
<proteinExistence type="predicted"/>
<feature type="signal peptide" evidence="2">
    <location>
        <begin position="1"/>
        <end position="28"/>
    </location>
</feature>
<comment type="caution">
    <text evidence="3">The sequence shown here is derived from an EMBL/GenBank/DDBJ whole genome shotgun (WGS) entry which is preliminary data.</text>
</comment>
<gene>
    <name evidence="3" type="ORF">C1SCF055_LOCUS30682</name>
</gene>
<dbReference type="EMBL" id="CAMXCT020003524">
    <property type="protein sequence ID" value="CAL1158293.1"/>
    <property type="molecule type" value="Genomic_DNA"/>
</dbReference>
<keyword evidence="2" id="KW-0732">Signal</keyword>
<evidence type="ECO:0000313" key="5">
    <source>
        <dbReference type="Proteomes" id="UP001152797"/>
    </source>
</evidence>
<feature type="region of interest" description="Disordered" evidence="1">
    <location>
        <begin position="29"/>
        <end position="69"/>
    </location>
</feature>
<reference evidence="4 5" key="2">
    <citation type="submission" date="2024-05" db="EMBL/GenBank/DDBJ databases">
        <authorList>
            <person name="Chen Y."/>
            <person name="Shah S."/>
            <person name="Dougan E. K."/>
            <person name="Thang M."/>
            <person name="Chan C."/>
        </authorList>
    </citation>
    <scope>NUCLEOTIDE SEQUENCE [LARGE SCALE GENOMIC DNA]</scope>
</reference>
<dbReference type="AlphaFoldDB" id="A0A9P1GC50"/>
<feature type="chain" id="PRO_5043272638" evidence="2">
    <location>
        <begin position="29"/>
        <end position="370"/>
    </location>
</feature>
<sequence>MSRRVLLPCALLALAVLVPCFVGGGTRGGNGRALRVPREGTAAPKATTETPKPKEEPKEPKEPKAETPKSVALVQVTKENAIATAGVLGGLTGLLLGGFWIGAAGFVATSYLAKKDDDVSAVLKGVSSASLEALNYVDSLNKKYEVTDKVGGALSGALDSTEGETSSSVKSALSSAKEAIDSFDKDIGIKSTLGGLVLAGSDLASQLATKVVELNKEYKVTDQIQSKIDEAVDKSKSDKASALERVNDALTQGSPEEGPLVCSLLAKELEGTRFEHCWISQDGKGQYRLGEDGMKVAVQVLDGKLIIHGYFEGSLVHPVRVPIVTFLAEHGKTSQQEASDDCDLFGATGGMTTEAPTNDSTVASLDMVTK</sequence>
<reference evidence="3" key="1">
    <citation type="submission" date="2022-10" db="EMBL/GenBank/DDBJ databases">
        <authorList>
            <person name="Chen Y."/>
            <person name="Dougan E. K."/>
            <person name="Chan C."/>
            <person name="Rhodes N."/>
            <person name="Thang M."/>
        </authorList>
    </citation>
    <scope>NUCLEOTIDE SEQUENCE</scope>
</reference>